<accession>A0A8M8UTC2</accession>
<protein>
    <submittedName>
        <fullName evidence="9">Transcription factor ORG2-like</fullName>
    </submittedName>
</protein>
<feature type="domain" description="BHLH" evidence="7">
    <location>
        <begin position="72"/>
        <end position="124"/>
    </location>
</feature>
<dbReference type="PANTHER" id="PTHR13935:SF41">
    <property type="entry name" value="TRANSCRIPTION FACTOR ORG2-RELATED"/>
    <property type="match status" value="1"/>
</dbReference>
<comment type="subcellular location">
    <subcellularLocation>
        <location evidence="1">Nucleus</location>
    </subcellularLocation>
</comment>
<gene>
    <name evidence="9" type="primary">LOC105162618</name>
</gene>
<dbReference type="Gene3D" id="4.10.280.10">
    <property type="entry name" value="Helix-loop-helix DNA-binding domain"/>
    <property type="match status" value="1"/>
</dbReference>
<keyword evidence="8" id="KW-1185">Reference proteome</keyword>
<dbReference type="RefSeq" id="XP_020549797.1">
    <property type="nucleotide sequence ID" value="XM_020694138.1"/>
</dbReference>
<feature type="region of interest" description="Disordered" evidence="6">
    <location>
        <begin position="46"/>
        <end position="67"/>
    </location>
</feature>
<evidence type="ECO:0000313" key="9">
    <source>
        <dbReference type="RefSeq" id="XP_020549797.1"/>
    </source>
</evidence>
<evidence type="ECO:0000313" key="8">
    <source>
        <dbReference type="Proteomes" id="UP000504604"/>
    </source>
</evidence>
<dbReference type="InterPro" id="IPR011598">
    <property type="entry name" value="bHLH_dom"/>
</dbReference>
<evidence type="ECO:0000256" key="5">
    <source>
        <dbReference type="ARBA" id="ARBA00023242"/>
    </source>
</evidence>
<dbReference type="AlphaFoldDB" id="A0A8M8UTC2"/>
<keyword evidence="5" id="KW-0539">Nucleus</keyword>
<dbReference type="GO" id="GO:0000981">
    <property type="term" value="F:DNA-binding transcription factor activity, RNA polymerase II-specific"/>
    <property type="evidence" value="ECO:0007669"/>
    <property type="project" value="TreeGrafter"/>
</dbReference>
<keyword evidence="4" id="KW-0804">Transcription</keyword>
<dbReference type="InterPro" id="IPR036638">
    <property type="entry name" value="HLH_DNA-bd_sf"/>
</dbReference>
<dbReference type="GO" id="GO:0090575">
    <property type="term" value="C:RNA polymerase II transcription regulator complex"/>
    <property type="evidence" value="ECO:0007669"/>
    <property type="project" value="TreeGrafter"/>
</dbReference>
<evidence type="ECO:0000259" key="7">
    <source>
        <dbReference type="PROSITE" id="PS50888"/>
    </source>
</evidence>
<dbReference type="GO" id="GO:0000977">
    <property type="term" value="F:RNA polymerase II transcription regulatory region sequence-specific DNA binding"/>
    <property type="evidence" value="ECO:0007669"/>
    <property type="project" value="TreeGrafter"/>
</dbReference>
<organism evidence="8 9">
    <name type="scientific">Sesamum indicum</name>
    <name type="common">Oriental sesame</name>
    <name type="synonym">Sesamum orientale</name>
    <dbReference type="NCBI Taxonomy" id="4182"/>
    <lineage>
        <taxon>Eukaryota</taxon>
        <taxon>Viridiplantae</taxon>
        <taxon>Streptophyta</taxon>
        <taxon>Embryophyta</taxon>
        <taxon>Tracheophyta</taxon>
        <taxon>Spermatophyta</taxon>
        <taxon>Magnoliopsida</taxon>
        <taxon>eudicotyledons</taxon>
        <taxon>Gunneridae</taxon>
        <taxon>Pentapetalae</taxon>
        <taxon>asterids</taxon>
        <taxon>lamiids</taxon>
        <taxon>Lamiales</taxon>
        <taxon>Pedaliaceae</taxon>
        <taxon>Sesamum</taxon>
    </lineage>
</organism>
<proteinExistence type="predicted"/>
<feature type="compositionally biased region" description="Polar residues" evidence="6">
    <location>
        <begin position="46"/>
        <end position="57"/>
    </location>
</feature>
<dbReference type="KEGG" id="sind:105162618"/>
<evidence type="ECO:0000256" key="1">
    <source>
        <dbReference type="ARBA" id="ARBA00004123"/>
    </source>
</evidence>
<evidence type="ECO:0000256" key="3">
    <source>
        <dbReference type="ARBA" id="ARBA00023125"/>
    </source>
</evidence>
<dbReference type="Proteomes" id="UP000504604">
    <property type="component" value="Linkage group LG5"/>
</dbReference>
<name>A0A8M8UTC2_SESIN</name>
<dbReference type="FunFam" id="4.10.280.10:FF:000074">
    <property type="entry name" value="Transcription factor ORG2"/>
    <property type="match status" value="1"/>
</dbReference>
<dbReference type="Pfam" id="PF00010">
    <property type="entry name" value="HLH"/>
    <property type="match status" value="1"/>
</dbReference>
<dbReference type="OrthoDB" id="6106870at2759"/>
<dbReference type="PANTHER" id="PTHR13935">
    <property type="entry name" value="ACHAETE-SCUTE TRANSCRIPTION FACTOR-RELATED"/>
    <property type="match status" value="1"/>
</dbReference>
<dbReference type="SUPFAM" id="SSF47459">
    <property type="entry name" value="HLH, helix-loop-helix DNA-binding domain"/>
    <property type="match status" value="1"/>
</dbReference>
<evidence type="ECO:0000256" key="4">
    <source>
        <dbReference type="ARBA" id="ARBA00023163"/>
    </source>
</evidence>
<dbReference type="CDD" id="cd18914">
    <property type="entry name" value="bHLH_AtORG2_like"/>
    <property type="match status" value="1"/>
</dbReference>
<dbReference type="SMART" id="SM00353">
    <property type="entry name" value="HLH"/>
    <property type="match status" value="1"/>
</dbReference>
<dbReference type="GeneID" id="105162618"/>
<sequence>MLGISPQLASLGCFMEDSNTLHHDQENPFFISSVLSIDGDDQYLNDSPPSGKLFSNSHHGEGFHHHHHHQMVKKLNHNAVERDRRRKMNTLFSTLRSLLPSDDQSKKLSIAATVSRVLKYIPELRKEVERLDQKKETLMMMRTKICSQVSIDDDDFRTKLARLSAVSATQISGEEIVVQISVPKLDKGNLILSETLMHLEMEGFLVLTASSFETLQGRLFCNLHLQVLYFF</sequence>
<keyword evidence="2" id="KW-0805">Transcription regulation</keyword>
<dbReference type="PROSITE" id="PS50888">
    <property type="entry name" value="BHLH"/>
    <property type="match status" value="1"/>
</dbReference>
<keyword evidence="3" id="KW-0238">DNA-binding</keyword>
<dbReference type="GO" id="GO:0046983">
    <property type="term" value="F:protein dimerization activity"/>
    <property type="evidence" value="ECO:0007669"/>
    <property type="project" value="InterPro"/>
</dbReference>
<dbReference type="GO" id="GO:0010106">
    <property type="term" value="P:cellular response to iron ion starvation"/>
    <property type="evidence" value="ECO:0007669"/>
    <property type="project" value="UniProtKB-ARBA"/>
</dbReference>
<evidence type="ECO:0000256" key="6">
    <source>
        <dbReference type="SAM" id="MobiDB-lite"/>
    </source>
</evidence>
<dbReference type="InterPro" id="IPR015660">
    <property type="entry name" value="MASH1/Ascl1a-like"/>
</dbReference>
<reference evidence="9" key="1">
    <citation type="submission" date="2025-08" db="UniProtKB">
        <authorList>
            <consortium name="RefSeq"/>
        </authorList>
    </citation>
    <scope>IDENTIFICATION</scope>
</reference>
<evidence type="ECO:0000256" key="2">
    <source>
        <dbReference type="ARBA" id="ARBA00023015"/>
    </source>
</evidence>